<dbReference type="VEuPathDB" id="AmoebaDB:NAEGRDRAFT_82289"/>
<feature type="transmembrane region" description="Helical" evidence="1">
    <location>
        <begin position="85"/>
        <end position="104"/>
    </location>
</feature>
<proteinExistence type="predicted"/>
<dbReference type="InParanoid" id="D2W415"/>
<reference evidence="2 3" key="1">
    <citation type="journal article" date="2010" name="Cell">
        <title>The genome of Naegleria gruberi illuminates early eukaryotic versatility.</title>
        <authorList>
            <person name="Fritz-Laylin L.K."/>
            <person name="Prochnik S.E."/>
            <person name="Ginger M.L."/>
            <person name="Dacks J.B."/>
            <person name="Carpenter M.L."/>
            <person name="Field M.C."/>
            <person name="Kuo A."/>
            <person name="Paredez A."/>
            <person name="Chapman J."/>
            <person name="Pham J."/>
            <person name="Shu S."/>
            <person name="Neupane R."/>
            <person name="Cipriano M."/>
            <person name="Mancuso J."/>
            <person name="Tu H."/>
            <person name="Salamov A."/>
            <person name="Lindquist E."/>
            <person name="Shapiro H."/>
            <person name="Lucas S."/>
            <person name="Grigoriev I.V."/>
            <person name="Cande W.Z."/>
            <person name="Fulton C."/>
            <person name="Rokhsar D.S."/>
            <person name="Dawson S.C."/>
        </authorList>
    </citation>
    <scope>NUCLEOTIDE SEQUENCE [LARGE SCALE GENOMIC DNA]</scope>
    <source>
        <strain evidence="2 3">NEG-M</strain>
    </source>
</reference>
<dbReference type="EMBL" id="GG738936">
    <property type="protein sequence ID" value="EFC36180.1"/>
    <property type="molecule type" value="Genomic_DNA"/>
</dbReference>
<dbReference type="PANTHER" id="PTHR34078">
    <property type="entry name" value="EXPRESSED PROTEIN"/>
    <property type="match status" value="1"/>
</dbReference>
<feature type="transmembrane region" description="Helical" evidence="1">
    <location>
        <begin position="124"/>
        <end position="146"/>
    </location>
</feature>
<dbReference type="PANTHER" id="PTHR34078:SF3">
    <property type="entry name" value="TRANSMEMBRANE PROTEIN"/>
    <property type="match status" value="1"/>
</dbReference>
<keyword evidence="1" id="KW-0472">Membrane</keyword>
<dbReference type="OrthoDB" id="10611515at2759"/>
<feature type="transmembrane region" description="Helical" evidence="1">
    <location>
        <begin position="295"/>
        <end position="319"/>
    </location>
</feature>
<name>D2W415_NAEGR</name>
<dbReference type="RefSeq" id="XP_002668924.1">
    <property type="nucleotide sequence ID" value="XM_002668878.1"/>
</dbReference>
<sequence length="323" mass="36996">MQQDNTPYAQFDNVQHAQPQQYYTPQQYPQYNTTTTATPQYDPYADQPPVAATSTTQTSQYYSGGYVQPHYDDQYHKKKNDDMTLLLFIVGLFIPLVWIVLFFITRDKTKYSNRARTLGNVGCGLIVASIICYAVFIVIIVAVNIARMDPSMQVPLHQPLQEQAKYAGEEKYNYYYDQPPPYYTTTTPQYPIPPQMPMTNTAMPISSENYYPPQNGGYVVQQYPGQTTTQQTTTFVSNPVLGDNFDLKKKNDDMAFVIFLIGFCFPIIWLILFAMTRNRMNYSDRGRRFGNIGGGLFACFVVLDIAVVILIVVLNNVVVRRYY</sequence>
<organism evidence="3">
    <name type="scientific">Naegleria gruberi</name>
    <name type="common">Amoeba</name>
    <dbReference type="NCBI Taxonomy" id="5762"/>
    <lineage>
        <taxon>Eukaryota</taxon>
        <taxon>Discoba</taxon>
        <taxon>Heterolobosea</taxon>
        <taxon>Tetramitia</taxon>
        <taxon>Eutetramitia</taxon>
        <taxon>Vahlkampfiidae</taxon>
        <taxon>Naegleria</taxon>
    </lineage>
</organism>
<keyword evidence="1" id="KW-1133">Transmembrane helix</keyword>
<dbReference type="GeneID" id="8860866"/>
<dbReference type="KEGG" id="ngr:NAEGRDRAFT_82289"/>
<protein>
    <submittedName>
        <fullName evidence="2">Uncharacterized protein</fullName>
    </submittedName>
</protein>
<feature type="transmembrane region" description="Helical" evidence="1">
    <location>
        <begin position="254"/>
        <end position="275"/>
    </location>
</feature>
<evidence type="ECO:0000256" key="1">
    <source>
        <dbReference type="SAM" id="Phobius"/>
    </source>
</evidence>
<keyword evidence="3" id="KW-1185">Reference proteome</keyword>
<dbReference type="Proteomes" id="UP000006671">
    <property type="component" value="Unassembled WGS sequence"/>
</dbReference>
<keyword evidence="1" id="KW-0812">Transmembrane</keyword>
<evidence type="ECO:0000313" key="3">
    <source>
        <dbReference type="Proteomes" id="UP000006671"/>
    </source>
</evidence>
<evidence type="ECO:0000313" key="2">
    <source>
        <dbReference type="EMBL" id="EFC36180.1"/>
    </source>
</evidence>
<gene>
    <name evidence="2" type="ORF">NAEGRDRAFT_82289</name>
</gene>
<accession>D2W415</accession>
<dbReference type="AlphaFoldDB" id="D2W415"/>